<gene>
    <name evidence="1" type="ORF">LVJ81_07405</name>
</gene>
<proteinExistence type="predicted"/>
<dbReference type="Proteomes" id="UP000832034">
    <property type="component" value="Chromosome"/>
</dbReference>
<reference evidence="1" key="1">
    <citation type="submission" date="2021-12" db="EMBL/GenBank/DDBJ databases">
        <authorList>
            <person name="Veyrier F.J."/>
        </authorList>
    </citation>
    <scope>NUCLEOTIDE SEQUENCE</scope>
    <source>
        <strain evidence="1">SAG 1488-6</strain>
    </source>
</reference>
<dbReference type="RefSeq" id="WP_019959050.1">
    <property type="nucleotide sequence ID" value="NZ_CP091512.1"/>
</dbReference>
<dbReference type="PANTHER" id="PTHR11102">
    <property type="entry name" value="SEL-1-LIKE PROTEIN"/>
    <property type="match status" value="1"/>
</dbReference>
<dbReference type="InterPro" id="IPR050767">
    <property type="entry name" value="Sel1_AlgK"/>
</dbReference>
<dbReference type="PANTHER" id="PTHR11102:SF160">
    <property type="entry name" value="ERAD-ASSOCIATED E3 UBIQUITIN-PROTEIN LIGASE COMPONENT HRD3"/>
    <property type="match status" value="1"/>
</dbReference>
<protein>
    <submittedName>
        <fullName evidence="1">Sel1 repeat family protein</fullName>
    </submittedName>
</protein>
<dbReference type="InterPro" id="IPR011990">
    <property type="entry name" value="TPR-like_helical_dom_sf"/>
</dbReference>
<organism evidence="1 2">
    <name type="scientific">Vitreoscilla stercoraria</name>
    <dbReference type="NCBI Taxonomy" id="61"/>
    <lineage>
        <taxon>Bacteria</taxon>
        <taxon>Pseudomonadati</taxon>
        <taxon>Pseudomonadota</taxon>
        <taxon>Betaproteobacteria</taxon>
        <taxon>Neisseriales</taxon>
        <taxon>Neisseriaceae</taxon>
        <taxon>Vitreoscilla</taxon>
    </lineage>
</organism>
<reference evidence="1" key="2">
    <citation type="journal article" date="2022" name="Res Sq">
        <title>Evolution of multicellular longitudinally dividing oral cavity symbionts (Neisseriaceae).</title>
        <authorList>
            <person name="Nyongesa S."/>
            <person name="Weber P."/>
            <person name="Bernet E."/>
            <person name="Pullido F."/>
            <person name="Nieckarz M."/>
            <person name="Delaby M."/>
            <person name="Nieves C."/>
            <person name="Viehboeck T."/>
            <person name="Krause N."/>
            <person name="Rivera-Millot A."/>
            <person name="Nakamura A."/>
            <person name="Vischer N."/>
            <person name="VanNieuwenhze M."/>
            <person name="Brun Y."/>
            <person name="Cava F."/>
            <person name="Bulgheresi S."/>
            <person name="Veyrier F."/>
        </authorList>
    </citation>
    <scope>NUCLEOTIDE SEQUENCE</scope>
    <source>
        <strain evidence="1">SAG 1488-6</strain>
    </source>
</reference>
<dbReference type="EMBL" id="CP091512">
    <property type="protein sequence ID" value="UOO91496.1"/>
    <property type="molecule type" value="Genomic_DNA"/>
</dbReference>
<keyword evidence="2" id="KW-1185">Reference proteome</keyword>
<dbReference type="SMART" id="SM00671">
    <property type="entry name" value="SEL1"/>
    <property type="match status" value="2"/>
</dbReference>
<dbReference type="SUPFAM" id="SSF81901">
    <property type="entry name" value="HCP-like"/>
    <property type="match status" value="1"/>
</dbReference>
<accession>A0ABY4E6U1</accession>
<sequence length="149" mass="16833">MCVSYILIMSSPAVKLPNISEWFGEVAAVPERNDRSVLNPNNFYRGEANVDNQTLFLHQQRYAQYGDAQAQYKLGMAYEHGLGVGVDVQQALAWYEKSAAQSFREAQLRLAYAYYDGSLGLSANVLRAQDWFGEAGVPDWYPTRLSQMH</sequence>
<name>A0ABY4E6U1_VITST</name>
<dbReference type="Pfam" id="PF08238">
    <property type="entry name" value="Sel1"/>
    <property type="match status" value="2"/>
</dbReference>
<dbReference type="Gene3D" id="1.25.40.10">
    <property type="entry name" value="Tetratricopeptide repeat domain"/>
    <property type="match status" value="1"/>
</dbReference>
<evidence type="ECO:0000313" key="1">
    <source>
        <dbReference type="EMBL" id="UOO91496.1"/>
    </source>
</evidence>
<dbReference type="InterPro" id="IPR006597">
    <property type="entry name" value="Sel1-like"/>
</dbReference>
<evidence type="ECO:0000313" key="2">
    <source>
        <dbReference type="Proteomes" id="UP000832034"/>
    </source>
</evidence>